<dbReference type="InterPro" id="IPR003148">
    <property type="entry name" value="RCK_N"/>
</dbReference>
<sequence>MMTQLAGLSLALGAFLAGLLLAETEFALQVESDIAPYKGLLMGLFFMTVGMEISVGLFFAKWQTVLLGITILIVGKTAVMAAIGGAFGLSKLQSVRAGLLLAAGGEFAFVTFQEAIVHGILPADMVRQLFLVVALSMAATPFLADFGQRLGKMFEKGDMKAMQPDEGASKEMRDHVIIAGFGRVGQIIGQLLSERLIPFVALDVQAERVQAGQELDLPVYFGDAGSGAVLHSVGAHRAACAVITLDTPGANYRTVWALHKNFPNVKIYVRAHDVHHGLNLEKAGATAVVPETLEPSLQLAAAVLSQLNMPQDEVTAAIQQFRRDHISELQVLSNNSGSSLGYGFGGSLAVKEKDIGEEGNGKRSAAYALYFSVPGPITFSDSRRQSSDHVFLLYGQGNSSKQLLRDRADPAQLQLARESFINALTSALEVASRDKDLTPPSEVNTPTAGSSGPSSPTSRTLSLQRSLSGDNSDDASSGDESEGHHSRHGSTHDSCGSWNLPAASANKAQKGFVVVQVPSVPAMAEIHTESETVPETLSNQPAEVSEPNEATRLLRVRTAFESFKHKRAELKDLEDASPMEVRDAAEEVAWAKQAMQVSKQLQAQLPSTGLTGPMRDELAHATAELEAEAIHTLSESDSDDDLSSPRALSDVESPRGVMTLSAEEQAKIEATLAGRQSGNEAQVQAAFTDSILGTMEILPSSPLSPWTPTDEHTPLSDVLRCPKCQPRTGLASAHSLSAQKPPRHPGRAYRAASLQRLRVAATC</sequence>
<feature type="compositionally biased region" description="Acidic residues" evidence="10">
    <location>
        <begin position="471"/>
        <end position="480"/>
    </location>
</feature>
<keyword evidence="4" id="KW-0633">Potassium transport</keyword>
<evidence type="ECO:0000256" key="3">
    <source>
        <dbReference type="ARBA" id="ARBA00022449"/>
    </source>
</evidence>
<gene>
    <name evidence="14" type="ORF">WJX84_007986</name>
</gene>
<dbReference type="GO" id="GO:0016020">
    <property type="term" value="C:membrane"/>
    <property type="evidence" value="ECO:0007669"/>
    <property type="project" value="UniProtKB-SubCell"/>
</dbReference>
<keyword evidence="3" id="KW-0050">Antiport</keyword>
<keyword evidence="12" id="KW-0732">Signal</keyword>
<dbReference type="InterPro" id="IPR006153">
    <property type="entry name" value="Cation/H_exchanger_TM"/>
</dbReference>
<dbReference type="SUPFAM" id="SSF51735">
    <property type="entry name" value="NAD(P)-binding Rossmann-fold domains"/>
    <property type="match status" value="1"/>
</dbReference>
<evidence type="ECO:0000256" key="11">
    <source>
        <dbReference type="SAM" id="Phobius"/>
    </source>
</evidence>
<feature type="region of interest" description="Disordered" evidence="10">
    <location>
        <begin position="633"/>
        <end position="656"/>
    </location>
</feature>
<keyword evidence="8" id="KW-0406">Ion transport</keyword>
<feature type="domain" description="RCK N-terminal" evidence="13">
    <location>
        <begin position="173"/>
        <end position="290"/>
    </location>
</feature>
<feature type="transmembrane region" description="Helical" evidence="11">
    <location>
        <begin position="129"/>
        <end position="147"/>
    </location>
</feature>
<dbReference type="Proteomes" id="UP001485043">
    <property type="component" value="Unassembled WGS sequence"/>
</dbReference>
<dbReference type="Gene3D" id="3.40.50.720">
    <property type="entry name" value="NAD(P)-binding Rossmann-like Domain"/>
    <property type="match status" value="1"/>
</dbReference>
<evidence type="ECO:0000256" key="7">
    <source>
        <dbReference type="ARBA" id="ARBA00022989"/>
    </source>
</evidence>
<protein>
    <recommendedName>
        <fullName evidence="13">RCK N-terminal domain-containing protein</fullName>
    </recommendedName>
</protein>
<dbReference type="InterPro" id="IPR038770">
    <property type="entry name" value="Na+/solute_symporter_sf"/>
</dbReference>
<keyword evidence="15" id="KW-1185">Reference proteome</keyword>
<evidence type="ECO:0000256" key="1">
    <source>
        <dbReference type="ARBA" id="ARBA00004141"/>
    </source>
</evidence>
<evidence type="ECO:0000256" key="10">
    <source>
        <dbReference type="SAM" id="MobiDB-lite"/>
    </source>
</evidence>
<keyword evidence="9 11" id="KW-0472">Membrane</keyword>
<dbReference type="GO" id="GO:0015386">
    <property type="term" value="F:potassium:proton antiporter activity"/>
    <property type="evidence" value="ECO:0007669"/>
    <property type="project" value="TreeGrafter"/>
</dbReference>
<dbReference type="EMBL" id="JALJOV010000614">
    <property type="protein sequence ID" value="KAK9862380.1"/>
    <property type="molecule type" value="Genomic_DNA"/>
</dbReference>
<dbReference type="PROSITE" id="PS51201">
    <property type="entry name" value="RCK_N"/>
    <property type="match status" value="1"/>
</dbReference>
<accession>A0AAW1SZ84</accession>
<comment type="subcellular location">
    <subcellularLocation>
        <location evidence="1">Membrane</location>
        <topology evidence="1">Multi-pass membrane protein</topology>
    </subcellularLocation>
</comment>
<evidence type="ECO:0000259" key="13">
    <source>
        <dbReference type="PROSITE" id="PS51201"/>
    </source>
</evidence>
<dbReference type="Gene3D" id="1.20.1530.20">
    <property type="match status" value="1"/>
</dbReference>
<name>A0AAW1SZ84_9CHLO</name>
<evidence type="ECO:0000256" key="12">
    <source>
        <dbReference type="SAM" id="SignalP"/>
    </source>
</evidence>
<feature type="transmembrane region" description="Helical" evidence="11">
    <location>
        <begin position="66"/>
        <end position="89"/>
    </location>
</feature>
<feature type="region of interest" description="Disordered" evidence="10">
    <location>
        <begin position="432"/>
        <end position="498"/>
    </location>
</feature>
<feature type="signal peptide" evidence="12">
    <location>
        <begin position="1"/>
        <end position="22"/>
    </location>
</feature>
<dbReference type="InterPro" id="IPR036291">
    <property type="entry name" value="NAD(P)-bd_dom_sf"/>
</dbReference>
<dbReference type="FunFam" id="3.40.50.720:FF:000134">
    <property type="entry name" value="K(+) efflux antiporter 2 chloroplastic"/>
    <property type="match status" value="1"/>
</dbReference>
<proteinExistence type="predicted"/>
<evidence type="ECO:0000256" key="6">
    <source>
        <dbReference type="ARBA" id="ARBA00022958"/>
    </source>
</evidence>
<evidence type="ECO:0000256" key="5">
    <source>
        <dbReference type="ARBA" id="ARBA00022692"/>
    </source>
</evidence>
<feature type="transmembrane region" description="Helical" evidence="11">
    <location>
        <begin position="38"/>
        <end position="59"/>
    </location>
</feature>
<dbReference type="Pfam" id="PF02254">
    <property type="entry name" value="TrkA_N"/>
    <property type="match status" value="1"/>
</dbReference>
<feature type="chain" id="PRO_5043340436" description="RCK N-terminal domain-containing protein" evidence="12">
    <location>
        <begin position="23"/>
        <end position="763"/>
    </location>
</feature>
<evidence type="ECO:0000313" key="15">
    <source>
        <dbReference type="Proteomes" id="UP001485043"/>
    </source>
</evidence>
<evidence type="ECO:0000256" key="9">
    <source>
        <dbReference type="ARBA" id="ARBA00023136"/>
    </source>
</evidence>
<dbReference type="AlphaFoldDB" id="A0AAW1SZ84"/>
<dbReference type="Pfam" id="PF00999">
    <property type="entry name" value="Na_H_Exchanger"/>
    <property type="match status" value="1"/>
</dbReference>
<feature type="compositionally biased region" description="Low complexity" evidence="10">
    <location>
        <begin position="446"/>
        <end position="470"/>
    </location>
</feature>
<keyword evidence="6" id="KW-0630">Potassium</keyword>
<evidence type="ECO:0000256" key="8">
    <source>
        <dbReference type="ARBA" id="ARBA00023065"/>
    </source>
</evidence>
<evidence type="ECO:0000256" key="4">
    <source>
        <dbReference type="ARBA" id="ARBA00022538"/>
    </source>
</evidence>
<feature type="transmembrane region" description="Helical" evidence="11">
    <location>
        <begin position="95"/>
        <end position="117"/>
    </location>
</feature>
<keyword evidence="7 11" id="KW-1133">Transmembrane helix</keyword>
<keyword evidence="5 11" id="KW-0812">Transmembrane</keyword>
<keyword evidence="2" id="KW-0813">Transport</keyword>
<dbReference type="PANTHER" id="PTHR46157">
    <property type="entry name" value="K(+) EFFLUX ANTIPORTER 3, CHLOROPLASTIC"/>
    <property type="match status" value="1"/>
</dbReference>
<evidence type="ECO:0000256" key="2">
    <source>
        <dbReference type="ARBA" id="ARBA00022448"/>
    </source>
</evidence>
<reference evidence="14 15" key="1">
    <citation type="journal article" date="2024" name="Nat. Commun.">
        <title>Phylogenomics reveals the evolutionary origins of lichenization in chlorophyte algae.</title>
        <authorList>
            <person name="Puginier C."/>
            <person name="Libourel C."/>
            <person name="Otte J."/>
            <person name="Skaloud P."/>
            <person name="Haon M."/>
            <person name="Grisel S."/>
            <person name="Petersen M."/>
            <person name="Berrin J.G."/>
            <person name="Delaux P.M."/>
            <person name="Dal Grande F."/>
            <person name="Keller J."/>
        </authorList>
    </citation>
    <scope>NUCLEOTIDE SEQUENCE [LARGE SCALE GENOMIC DNA]</scope>
    <source>
        <strain evidence="14 15">SAG 2523</strain>
    </source>
</reference>
<dbReference type="GO" id="GO:0009507">
    <property type="term" value="C:chloroplast"/>
    <property type="evidence" value="ECO:0007669"/>
    <property type="project" value="TreeGrafter"/>
</dbReference>
<dbReference type="PANTHER" id="PTHR46157:SF2">
    <property type="entry name" value="K(+) EFFLUX ANTIPORTER 1, CHLOROPLASTIC-RELATED"/>
    <property type="match status" value="1"/>
</dbReference>
<comment type="caution">
    <text evidence="14">The sequence shown here is derived from an EMBL/GenBank/DDBJ whole genome shotgun (WGS) entry which is preliminary data.</text>
</comment>
<organism evidence="14 15">
    <name type="scientific">Apatococcus fuscideae</name>
    <dbReference type="NCBI Taxonomy" id="2026836"/>
    <lineage>
        <taxon>Eukaryota</taxon>
        <taxon>Viridiplantae</taxon>
        <taxon>Chlorophyta</taxon>
        <taxon>core chlorophytes</taxon>
        <taxon>Trebouxiophyceae</taxon>
        <taxon>Chlorellales</taxon>
        <taxon>Chlorellaceae</taxon>
        <taxon>Apatococcus</taxon>
    </lineage>
</organism>
<evidence type="ECO:0000313" key="14">
    <source>
        <dbReference type="EMBL" id="KAK9862380.1"/>
    </source>
</evidence>